<protein>
    <recommendedName>
        <fullName evidence="6">Pectate lyase</fullName>
    </recommendedName>
</protein>
<evidence type="ECO:0000313" key="4">
    <source>
        <dbReference type="EMBL" id="MEC5385113.1"/>
    </source>
</evidence>
<evidence type="ECO:0000256" key="1">
    <source>
        <dbReference type="ARBA" id="ARBA00022723"/>
    </source>
</evidence>
<accession>A0ABU6JZL0</accession>
<gene>
    <name evidence="4" type="ORF">VVD49_05220</name>
</gene>
<evidence type="ECO:0008006" key="6">
    <source>
        <dbReference type="Google" id="ProtNLM"/>
    </source>
</evidence>
<keyword evidence="5" id="KW-1185">Reference proteome</keyword>
<dbReference type="Gene3D" id="2.160.20.10">
    <property type="entry name" value="Single-stranded right-handed beta-helix, Pectin lyase-like"/>
    <property type="match status" value="1"/>
</dbReference>
<dbReference type="EMBL" id="JAYXHS010000001">
    <property type="protein sequence ID" value="MEC5385113.1"/>
    <property type="molecule type" value="Genomic_DNA"/>
</dbReference>
<feature type="signal peptide" evidence="3">
    <location>
        <begin position="1"/>
        <end position="26"/>
    </location>
</feature>
<keyword evidence="2" id="KW-0325">Glycoprotein</keyword>
<keyword evidence="3" id="KW-0732">Signal</keyword>
<evidence type="ECO:0000313" key="5">
    <source>
        <dbReference type="Proteomes" id="UP001331561"/>
    </source>
</evidence>
<evidence type="ECO:0000256" key="3">
    <source>
        <dbReference type="SAM" id="SignalP"/>
    </source>
</evidence>
<keyword evidence="1" id="KW-0479">Metal-binding</keyword>
<dbReference type="InterPro" id="IPR052063">
    <property type="entry name" value="Polysaccharide_Lyase_1"/>
</dbReference>
<reference evidence="4 5" key="1">
    <citation type="submission" date="2024-01" db="EMBL/GenBank/DDBJ databases">
        <title>Uliginosibacterium soil sp. nov.</title>
        <authorList>
            <person name="Lv Y."/>
        </authorList>
    </citation>
    <scope>NUCLEOTIDE SEQUENCE [LARGE SCALE GENOMIC DNA]</scope>
    <source>
        <strain evidence="4 5">H3</strain>
    </source>
</reference>
<dbReference type="PANTHER" id="PTHR42970">
    <property type="entry name" value="PECTATE LYASE C-RELATED"/>
    <property type="match status" value="1"/>
</dbReference>
<dbReference type="InterPro" id="IPR011050">
    <property type="entry name" value="Pectin_lyase_fold/virulence"/>
</dbReference>
<organism evidence="4 5">
    <name type="scientific">Uliginosibacterium silvisoli</name>
    <dbReference type="NCBI Taxonomy" id="3114758"/>
    <lineage>
        <taxon>Bacteria</taxon>
        <taxon>Pseudomonadati</taxon>
        <taxon>Pseudomonadota</taxon>
        <taxon>Betaproteobacteria</taxon>
        <taxon>Rhodocyclales</taxon>
        <taxon>Zoogloeaceae</taxon>
        <taxon>Uliginosibacterium</taxon>
    </lineage>
</organism>
<dbReference type="PANTHER" id="PTHR42970:SF1">
    <property type="entry name" value="PECTATE LYASE C-RELATED"/>
    <property type="match status" value="1"/>
</dbReference>
<sequence>MSMVSTRLKPLVALTALALLSPLAHAIPSFPGAEGFGAETIGGRGGKVIKVTNLNDSGEGSLRAAVEAEGPRTVIFGTSGTIQLKSPLIIKNPNITIAGQTAPGGGITLRDYTLHIDAQEVIVRYIRSRLGNVSKVEDDAISIRDGARNVILDHVSASWSTDEALSPSGDIKNITIQWSLIAESLNKSVHLKGAHGYGSLLRATGGVSLHHNVWAYHRGRNPRFGDNYGKNGDPAVFDFRNNIVSSWGDYASGTNDGNIRINYVDNLVRPGKFSTKIEPIVMTDKGGDNTQIYVKGNVVPGNAGWTADNAKMIAWGAPPKELSKEPGKFKLVSAPFDAPKITTWPASELMVRVLDNVGANYPWRDAVDERIITQIAENGGKLVDSQEEVGSWPAVPNGTAPLDSDGDGIPDAWEQAHGLNAKDAGDGAKPAKDKSGYTNLERYLNGLVAAAPAVEEEKPVKGKKKTRD</sequence>
<dbReference type="RefSeq" id="WP_327598077.1">
    <property type="nucleotide sequence ID" value="NZ_JAYXHS010000001.1"/>
</dbReference>
<dbReference type="Proteomes" id="UP001331561">
    <property type="component" value="Unassembled WGS sequence"/>
</dbReference>
<name>A0ABU6JZL0_9RHOO</name>
<evidence type="ECO:0000256" key="2">
    <source>
        <dbReference type="ARBA" id="ARBA00023180"/>
    </source>
</evidence>
<proteinExistence type="predicted"/>
<dbReference type="SUPFAM" id="SSF51126">
    <property type="entry name" value="Pectin lyase-like"/>
    <property type="match status" value="1"/>
</dbReference>
<comment type="caution">
    <text evidence="4">The sequence shown here is derived from an EMBL/GenBank/DDBJ whole genome shotgun (WGS) entry which is preliminary data.</text>
</comment>
<dbReference type="InterPro" id="IPR012334">
    <property type="entry name" value="Pectin_lyas_fold"/>
</dbReference>
<feature type="chain" id="PRO_5046945148" description="Pectate lyase" evidence="3">
    <location>
        <begin position="27"/>
        <end position="468"/>
    </location>
</feature>